<dbReference type="GO" id="GO:0003677">
    <property type="term" value="F:DNA binding"/>
    <property type="evidence" value="ECO:0007669"/>
    <property type="project" value="UniProtKB-KW"/>
</dbReference>
<dbReference type="GO" id="GO:0005829">
    <property type="term" value="C:cytosol"/>
    <property type="evidence" value="ECO:0007669"/>
    <property type="project" value="TreeGrafter"/>
</dbReference>
<dbReference type="PANTHER" id="PTHR46797:SF1">
    <property type="entry name" value="METHYLPHOSPHONATE SYNTHASE"/>
    <property type="match status" value="1"/>
</dbReference>
<evidence type="ECO:0000259" key="2">
    <source>
        <dbReference type="PROSITE" id="PS50943"/>
    </source>
</evidence>
<dbReference type="EMBL" id="DWXO01000035">
    <property type="protein sequence ID" value="HJB80036.1"/>
    <property type="molecule type" value="Genomic_DNA"/>
</dbReference>
<evidence type="ECO:0000313" key="3">
    <source>
        <dbReference type="EMBL" id="HJB80036.1"/>
    </source>
</evidence>
<dbReference type="PANTHER" id="PTHR46797">
    <property type="entry name" value="HTH-TYPE TRANSCRIPTIONAL REGULATOR"/>
    <property type="match status" value="1"/>
</dbReference>
<reference evidence="3" key="1">
    <citation type="journal article" date="2021" name="PeerJ">
        <title>Extensive microbial diversity within the chicken gut microbiome revealed by metagenomics and culture.</title>
        <authorList>
            <person name="Gilroy R."/>
            <person name="Ravi A."/>
            <person name="Getino M."/>
            <person name="Pursley I."/>
            <person name="Horton D.L."/>
            <person name="Alikhan N.F."/>
            <person name="Baker D."/>
            <person name="Gharbi K."/>
            <person name="Hall N."/>
            <person name="Watson M."/>
            <person name="Adriaenssens E.M."/>
            <person name="Foster-Nyarko E."/>
            <person name="Jarju S."/>
            <person name="Secka A."/>
            <person name="Antonio M."/>
            <person name="Oren A."/>
            <person name="Chaudhuri R.R."/>
            <person name="La Ragione R."/>
            <person name="Hildebrand F."/>
            <person name="Pallen M.J."/>
        </authorList>
    </citation>
    <scope>NUCLEOTIDE SEQUENCE</scope>
    <source>
        <strain evidence="3">CHK192-8294</strain>
    </source>
</reference>
<accession>A0A9D2MKE7</accession>
<sequence length="118" mass="13322">MEKQEKKRWLGEVGTRVWNCRAQLDMSREQLAERLGITAQYVSDIEQGKKCMSMSIFVEMSQVLGVGLDYLAHGVPPEDPALDRLERHLRQVSPLDRELAARMLQLALEAAQAMGPEA</sequence>
<organism evidence="3 4">
    <name type="scientific">Candidatus Flavonifractor intestinigallinarum</name>
    <dbReference type="NCBI Taxonomy" id="2838586"/>
    <lineage>
        <taxon>Bacteria</taxon>
        <taxon>Bacillati</taxon>
        <taxon>Bacillota</taxon>
        <taxon>Clostridia</taxon>
        <taxon>Eubacteriales</taxon>
        <taxon>Oscillospiraceae</taxon>
        <taxon>Flavonifractor</taxon>
    </lineage>
</organism>
<gene>
    <name evidence="3" type="ORF">H9712_03535</name>
</gene>
<feature type="domain" description="HTH cro/C1-type" evidence="2">
    <location>
        <begin position="17"/>
        <end position="71"/>
    </location>
</feature>
<dbReference type="Proteomes" id="UP000823921">
    <property type="component" value="Unassembled WGS sequence"/>
</dbReference>
<comment type="caution">
    <text evidence="3">The sequence shown here is derived from an EMBL/GenBank/DDBJ whole genome shotgun (WGS) entry which is preliminary data.</text>
</comment>
<dbReference type="GO" id="GO:0003700">
    <property type="term" value="F:DNA-binding transcription factor activity"/>
    <property type="evidence" value="ECO:0007669"/>
    <property type="project" value="TreeGrafter"/>
</dbReference>
<dbReference type="Pfam" id="PF01381">
    <property type="entry name" value="HTH_3"/>
    <property type="match status" value="1"/>
</dbReference>
<dbReference type="CDD" id="cd00093">
    <property type="entry name" value="HTH_XRE"/>
    <property type="match status" value="1"/>
</dbReference>
<protein>
    <submittedName>
        <fullName evidence="3">Helix-turn-helix domain-containing protein</fullName>
    </submittedName>
</protein>
<proteinExistence type="predicted"/>
<keyword evidence="1" id="KW-0238">DNA-binding</keyword>
<evidence type="ECO:0000256" key="1">
    <source>
        <dbReference type="ARBA" id="ARBA00023125"/>
    </source>
</evidence>
<dbReference type="InterPro" id="IPR001387">
    <property type="entry name" value="Cro/C1-type_HTH"/>
</dbReference>
<dbReference type="SUPFAM" id="SSF47413">
    <property type="entry name" value="lambda repressor-like DNA-binding domains"/>
    <property type="match status" value="1"/>
</dbReference>
<dbReference type="SMART" id="SM00530">
    <property type="entry name" value="HTH_XRE"/>
    <property type="match status" value="1"/>
</dbReference>
<name>A0A9D2MKE7_9FIRM</name>
<reference evidence="3" key="2">
    <citation type="submission" date="2021-04" db="EMBL/GenBank/DDBJ databases">
        <authorList>
            <person name="Gilroy R."/>
        </authorList>
    </citation>
    <scope>NUCLEOTIDE SEQUENCE</scope>
    <source>
        <strain evidence="3">CHK192-8294</strain>
    </source>
</reference>
<dbReference type="Gene3D" id="1.10.260.40">
    <property type="entry name" value="lambda repressor-like DNA-binding domains"/>
    <property type="match status" value="1"/>
</dbReference>
<dbReference type="InterPro" id="IPR050807">
    <property type="entry name" value="TransReg_Diox_bact_type"/>
</dbReference>
<dbReference type="InterPro" id="IPR010982">
    <property type="entry name" value="Lambda_DNA-bd_dom_sf"/>
</dbReference>
<evidence type="ECO:0000313" key="4">
    <source>
        <dbReference type="Proteomes" id="UP000823921"/>
    </source>
</evidence>
<dbReference type="AlphaFoldDB" id="A0A9D2MKE7"/>
<dbReference type="PROSITE" id="PS50943">
    <property type="entry name" value="HTH_CROC1"/>
    <property type="match status" value="1"/>
</dbReference>